<dbReference type="AlphaFoldDB" id="A0A832H051"/>
<protein>
    <submittedName>
        <fullName evidence="1">Uncharacterized protein</fullName>
    </submittedName>
</protein>
<proteinExistence type="predicted"/>
<sequence>MSWKQGHRLVCVRDSAPPKDATEKLLRAYVKEQHKGWVTVVCPNTWIVVSRYQEQFEKDGWQLEEAREFETASSSGVTNFSNN</sequence>
<gene>
    <name evidence="1" type="ORF">ENR47_00425</name>
</gene>
<organism evidence="1">
    <name type="scientific">Oscillatoriales cyanobacterium SpSt-402</name>
    <dbReference type="NCBI Taxonomy" id="2282168"/>
    <lineage>
        <taxon>Bacteria</taxon>
        <taxon>Bacillati</taxon>
        <taxon>Cyanobacteriota</taxon>
        <taxon>Cyanophyceae</taxon>
        <taxon>Oscillatoriophycideae</taxon>
        <taxon>Oscillatoriales</taxon>
    </lineage>
</organism>
<accession>A0A832H051</accession>
<reference evidence="1" key="1">
    <citation type="journal article" date="2020" name="mSystems">
        <title>Genome- and Community-Level Interaction Insights into Carbon Utilization and Element Cycling Functions of Hydrothermarchaeota in Hydrothermal Sediment.</title>
        <authorList>
            <person name="Zhou Z."/>
            <person name="Liu Y."/>
            <person name="Xu W."/>
            <person name="Pan J."/>
            <person name="Luo Z.H."/>
            <person name="Li M."/>
        </authorList>
    </citation>
    <scope>NUCLEOTIDE SEQUENCE [LARGE SCALE GENOMIC DNA]</scope>
    <source>
        <strain evidence="1">SpSt-402</strain>
    </source>
</reference>
<evidence type="ECO:0000313" key="1">
    <source>
        <dbReference type="EMBL" id="HGW92737.1"/>
    </source>
</evidence>
<name>A0A832H051_9CYAN</name>
<comment type="caution">
    <text evidence="1">The sequence shown here is derived from an EMBL/GenBank/DDBJ whole genome shotgun (WGS) entry which is preliminary data.</text>
</comment>
<dbReference type="EMBL" id="DSRD01000028">
    <property type="protein sequence ID" value="HGW92737.1"/>
    <property type="molecule type" value="Genomic_DNA"/>
</dbReference>